<keyword evidence="1" id="KW-0812">Transmembrane</keyword>
<keyword evidence="3" id="KW-1185">Reference proteome</keyword>
<organism evidence="2 3">
    <name type="scientific">Dactylosporangium salmoneum</name>
    <dbReference type="NCBI Taxonomy" id="53361"/>
    <lineage>
        <taxon>Bacteria</taxon>
        <taxon>Bacillati</taxon>
        <taxon>Actinomycetota</taxon>
        <taxon>Actinomycetes</taxon>
        <taxon>Micromonosporales</taxon>
        <taxon>Micromonosporaceae</taxon>
        <taxon>Dactylosporangium</taxon>
    </lineage>
</organism>
<dbReference type="EMBL" id="BAAARV010000102">
    <property type="protein sequence ID" value="GAA2386459.1"/>
    <property type="molecule type" value="Genomic_DNA"/>
</dbReference>
<evidence type="ECO:0000313" key="3">
    <source>
        <dbReference type="Proteomes" id="UP001501444"/>
    </source>
</evidence>
<feature type="transmembrane region" description="Helical" evidence="1">
    <location>
        <begin position="38"/>
        <end position="54"/>
    </location>
</feature>
<feature type="transmembrane region" description="Helical" evidence="1">
    <location>
        <begin position="74"/>
        <end position="97"/>
    </location>
</feature>
<gene>
    <name evidence="2" type="ORF">GCM10010170_096900</name>
</gene>
<feature type="transmembrane region" description="Helical" evidence="1">
    <location>
        <begin position="170"/>
        <end position="187"/>
    </location>
</feature>
<feature type="transmembrane region" description="Helical" evidence="1">
    <location>
        <begin position="104"/>
        <end position="126"/>
    </location>
</feature>
<feature type="transmembrane region" description="Helical" evidence="1">
    <location>
        <begin position="207"/>
        <end position="227"/>
    </location>
</feature>
<evidence type="ECO:0008006" key="4">
    <source>
        <dbReference type="Google" id="ProtNLM"/>
    </source>
</evidence>
<evidence type="ECO:0000313" key="2">
    <source>
        <dbReference type="EMBL" id="GAA2386459.1"/>
    </source>
</evidence>
<keyword evidence="1" id="KW-0472">Membrane</keyword>
<feature type="transmembrane region" description="Helical" evidence="1">
    <location>
        <begin position="138"/>
        <end position="158"/>
    </location>
</feature>
<sequence>MDHPWFVLGVLLGNGIGSLLAVFCLVRMTDQQRSVRNRLLLVLVAAWALVETARDDMLFVAATTIHMSDYEVHFFLAPSMGLTAIAVLFTMAVFWFTAAHPRPLWTIGGGIAAGLLMTAMSLQAAFSGRTDSATSIDIANAAMIAAGLGVTTGIAVWLGTGATTRQARATAVTLLTVGLTITQYLISAEVTTDPSTTVNSDLGINPVQLAVFTAVAFGVRAIALTFMTMIEEGRPDPAADQFDAHGFR</sequence>
<feature type="transmembrane region" description="Helical" evidence="1">
    <location>
        <begin position="6"/>
        <end position="26"/>
    </location>
</feature>
<comment type="caution">
    <text evidence="2">The sequence shown here is derived from an EMBL/GenBank/DDBJ whole genome shotgun (WGS) entry which is preliminary data.</text>
</comment>
<dbReference type="Proteomes" id="UP001501444">
    <property type="component" value="Unassembled WGS sequence"/>
</dbReference>
<reference evidence="3" key="1">
    <citation type="journal article" date="2019" name="Int. J. Syst. Evol. Microbiol.">
        <title>The Global Catalogue of Microorganisms (GCM) 10K type strain sequencing project: providing services to taxonomists for standard genome sequencing and annotation.</title>
        <authorList>
            <consortium name="The Broad Institute Genomics Platform"/>
            <consortium name="The Broad Institute Genome Sequencing Center for Infectious Disease"/>
            <person name="Wu L."/>
            <person name="Ma J."/>
        </authorList>
    </citation>
    <scope>NUCLEOTIDE SEQUENCE [LARGE SCALE GENOMIC DNA]</scope>
    <source>
        <strain evidence="3">JCM 3272</strain>
    </source>
</reference>
<evidence type="ECO:0000256" key="1">
    <source>
        <dbReference type="SAM" id="Phobius"/>
    </source>
</evidence>
<keyword evidence="1" id="KW-1133">Transmembrane helix</keyword>
<name>A0ABP5URY8_9ACTN</name>
<proteinExistence type="predicted"/>
<protein>
    <recommendedName>
        <fullName evidence="4">MHYT domain-containing protein</fullName>
    </recommendedName>
</protein>
<dbReference type="RefSeq" id="WP_344619500.1">
    <property type="nucleotide sequence ID" value="NZ_BAAARV010000102.1"/>
</dbReference>
<accession>A0ABP5URY8</accession>